<dbReference type="Pfam" id="PF19263">
    <property type="entry name" value="DUF5906"/>
    <property type="match status" value="1"/>
</dbReference>
<dbReference type="CDD" id="cd04859">
    <property type="entry name" value="Prim_Pol"/>
    <property type="match status" value="1"/>
</dbReference>
<dbReference type="InterPro" id="IPR015330">
    <property type="entry name" value="DNA_primase/pol_bifunc_N"/>
</dbReference>
<accession>F2J5Q1</accession>
<gene>
    <name evidence="2" type="ordered locus">SL003B_1707</name>
</gene>
<proteinExistence type="predicted"/>
<dbReference type="InterPro" id="IPR014819">
    <property type="entry name" value="PriCT_2"/>
</dbReference>
<feature type="domain" description="DNA primase/polymerase bifunctional N-terminal" evidence="1">
    <location>
        <begin position="52"/>
        <end position="206"/>
    </location>
</feature>
<dbReference type="Gene3D" id="3.40.50.300">
    <property type="entry name" value="P-loop containing nucleotide triphosphate hydrolases"/>
    <property type="match status" value="1"/>
</dbReference>
<dbReference type="AlphaFoldDB" id="F2J5Q1"/>
<dbReference type="Proteomes" id="UP000008130">
    <property type="component" value="Chromosome"/>
</dbReference>
<dbReference type="Pfam" id="PF09250">
    <property type="entry name" value="Prim-Pol"/>
    <property type="match status" value="1"/>
</dbReference>
<dbReference type="STRING" id="991905.SL003B_1707"/>
<dbReference type="SMART" id="SM00943">
    <property type="entry name" value="Prim-Pol"/>
    <property type="match status" value="1"/>
</dbReference>
<protein>
    <submittedName>
        <fullName evidence="2">Gp33</fullName>
    </submittedName>
</protein>
<dbReference type="Pfam" id="PF08707">
    <property type="entry name" value="PriCT_2"/>
    <property type="match status" value="1"/>
</dbReference>
<dbReference type="OrthoDB" id="8215052at2"/>
<dbReference type="PATRIC" id="fig|991905.3.peg.1750"/>
<organism evidence="2 3">
    <name type="scientific">Polymorphum gilvum (strain LMG 25793 / CGMCC 1.9160 / SL003B-26A1)</name>
    <dbReference type="NCBI Taxonomy" id="991905"/>
    <lineage>
        <taxon>Bacteria</taxon>
        <taxon>Pseudomonadati</taxon>
        <taxon>Pseudomonadota</taxon>
        <taxon>Alphaproteobacteria</taxon>
        <taxon>Rhodobacterales</taxon>
        <taxon>Paracoccaceae</taxon>
        <taxon>Polymorphum</taxon>
    </lineage>
</organism>
<evidence type="ECO:0000259" key="1">
    <source>
        <dbReference type="SMART" id="SM00943"/>
    </source>
</evidence>
<dbReference type="KEGG" id="pgv:SL003B_1707"/>
<dbReference type="GO" id="GO:0016817">
    <property type="term" value="F:hydrolase activity, acting on acid anhydrides"/>
    <property type="evidence" value="ECO:0007669"/>
    <property type="project" value="InterPro"/>
</dbReference>
<dbReference type="HOGENOM" id="CLU_352274_0_0_5"/>
<dbReference type="eggNOG" id="COG3378">
    <property type="taxonomic scope" value="Bacteria"/>
</dbReference>
<dbReference type="InterPro" id="IPR027417">
    <property type="entry name" value="P-loop_NTPase"/>
</dbReference>
<name>F2J5Q1_POLGS</name>
<keyword evidence="3" id="KW-1185">Reference proteome</keyword>
<dbReference type="EMBL" id="CP002568">
    <property type="protein sequence ID" value="ADZ70135.1"/>
    <property type="molecule type" value="Genomic_DNA"/>
</dbReference>
<sequence>MSAHHENGNRRAKGIGAPAGALEKTVEFESDAVEDMAPNALIVPSKHDPEALDAHVEAGHELIAVDGKKPVASGWRTALPLAREQAERRLLAGRNVGVRLRDVDLVLDVDPRNFAENDDPLTRLVRDFDLRDAPFVVTGGGGKHLYFRKPAEVAVVNELDAYRGVEFKSLGRQVVAAGSVHPETGRLYALDDDVLRMELSEAPEASEKLLRAIEKLSVGASENRSGEITAEQLARLLSKLDVMAYNGRHDEWLKVMMASHHGTAGEGVDEFVAWSTSDPDYAGDEARIRERWNSLDTRRGGVTLKTLLRALVDAGNGAWIEEVLRSAPEDDFDDVPEMPRSMGDLALARMNRNHFTVLHGGKYLVGRESKHPTLGHVAVDWFSAGAISAHFDSRTVEVEDGKQKALGSWWVKHPRRRQYEGVVFDPSPKRTHTSLYNLWRGWAVEPKAGDWSLLKRLLKDVLCRGDAESFDYVLRWAAFMVQKPDMPAEVALVFKGSKGAGKGTFARALKSLAGMHGKQVAQAEHFVGRFNEHLMDCVLLFVDEGYWAGDPKAAGALKNLITEPVLSFEPKGRPIVSGPNMLHVVIASNEDWIVPASADERRFAVFEADTEARKRLPSGFFDTLNAQMANGGLAAMLHDLQNLDLGDWHPRMAIPNTQALIEQKVQAFRREPLSFWWFRTLEAGGDGLTLDEDVWAVRQVDVGPNGKEELVAEVCAVAKGMNRTAQFSKKAVAQFLKSVGVDVNAKDSRGVRVWRMPVLAEARVAFERHVGGALDWDGV</sequence>
<reference evidence="2 3" key="1">
    <citation type="journal article" date="2011" name="J. Bacteriol.">
        <title>Complete genome sequence of Polymorphum gilvum SL003B-26A1T, a crude oil-degrading bacterium from oil-polluted saline soil.</title>
        <authorList>
            <person name="Li S.G."/>
            <person name="Tang Y.Q."/>
            <person name="Nie Y."/>
            <person name="Cai M."/>
            <person name="Wu X.L."/>
        </authorList>
    </citation>
    <scope>NUCLEOTIDE SEQUENCE [LARGE SCALE GENOMIC DNA]</scope>
    <source>
        <strain evidence="3">LMG 25793 / CGMCC 1.9160 / SL003B-26A1</strain>
    </source>
</reference>
<evidence type="ECO:0000313" key="2">
    <source>
        <dbReference type="EMBL" id="ADZ70135.1"/>
    </source>
</evidence>
<dbReference type="RefSeq" id="WP_013652452.1">
    <property type="nucleotide sequence ID" value="NC_015259.1"/>
</dbReference>
<evidence type="ECO:0000313" key="3">
    <source>
        <dbReference type="Proteomes" id="UP000008130"/>
    </source>
</evidence>
<dbReference type="SUPFAM" id="SSF56747">
    <property type="entry name" value="Prim-pol domain"/>
    <property type="match status" value="1"/>
</dbReference>
<dbReference type="SUPFAM" id="SSF52540">
    <property type="entry name" value="P-loop containing nucleoside triphosphate hydrolases"/>
    <property type="match status" value="1"/>
</dbReference>
<dbReference type="InterPro" id="IPR045455">
    <property type="entry name" value="NrS-1_pol-like_helicase"/>
</dbReference>